<name>A0A1G6JD83_9BACI</name>
<evidence type="ECO:0000256" key="1">
    <source>
        <dbReference type="SAM" id="MobiDB-lite"/>
    </source>
</evidence>
<dbReference type="EMBL" id="FMZB01000001">
    <property type="protein sequence ID" value="SDC16764.1"/>
    <property type="molecule type" value="Genomic_DNA"/>
</dbReference>
<evidence type="ECO:0000313" key="3">
    <source>
        <dbReference type="Proteomes" id="UP000198666"/>
    </source>
</evidence>
<organism evidence="2 3">
    <name type="scientific">Terribacillus halophilus</name>
    <dbReference type="NCBI Taxonomy" id="361279"/>
    <lineage>
        <taxon>Bacteria</taxon>
        <taxon>Bacillati</taxon>
        <taxon>Bacillota</taxon>
        <taxon>Bacilli</taxon>
        <taxon>Bacillales</taxon>
        <taxon>Bacillaceae</taxon>
        <taxon>Terribacillus</taxon>
    </lineage>
</organism>
<dbReference type="AlphaFoldDB" id="A0A1G6JD83"/>
<evidence type="ECO:0000313" key="2">
    <source>
        <dbReference type="EMBL" id="SDC16764.1"/>
    </source>
</evidence>
<dbReference type="STRING" id="361279.SAMN05421663_101558"/>
<keyword evidence="3" id="KW-1185">Reference proteome</keyword>
<dbReference type="Pfam" id="PF14151">
    <property type="entry name" value="YfhD"/>
    <property type="match status" value="1"/>
</dbReference>
<accession>A0A1G6JD83</accession>
<gene>
    <name evidence="2" type="ORF">SAMN05421663_101558</name>
</gene>
<feature type="compositionally biased region" description="Basic and acidic residues" evidence="1">
    <location>
        <begin position="39"/>
        <end position="49"/>
    </location>
</feature>
<feature type="region of interest" description="Disordered" evidence="1">
    <location>
        <begin position="34"/>
        <end position="55"/>
    </location>
</feature>
<dbReference type="InterPro" id="IPR025435">
    <property type="entry name" value="YfhD-like"/>
</dbReference>
<protein>
    <submittedName>
        <fullName evidence="2">YfhD-like protein</fullName>
    </submittedName>
</protein>
<reference evidence="3" key="1">
    <citation type="submission" date="2016-10" db="EMBL/GenBank/DDBJ databases">
        <authorList>
            <person name="Varghese N."/>
            <person name="Submissions S."/>
        </authorList>
    </citation>
    <scope>NUCLEOTIDE SEQUENCE [LARGE SCALE GENOMIC DNA]</scope>
    <source>
        <strain evidence="3">DSM 21620</strain>
    </source>
</reference>
<sequence length="55" mass="6384">MNDKDKSLENYYMKYTDLDEDGKDIAFSQEEADVDDLEAQARSDAADARVKKRHK</sequence>
<dbReference type="Proteomes" id="UP000198666">
    <property type="component" value="Unassembled WGS sequence"/>
</dbReference>
<proteinExistence type="predicted"/>